<dbReference type="GO" id="GO:0005975">
    <property type="term" value="P:carbohydrate metabolic process"/>
    <property type="evidence" value="ECO:0007669"/>
    <property type="project" value="InterPro"/>
</dbReference>
<evidence type="ECO:0000256" key="1">
    <source>
        <dbReference type="SAM" id="SignalP"/>
    </source>
</evidence>
<name>A0A1G9UVT0_9SPHI</name>
<dbReference type="OrthoDB" id="1381994at2"/>
<organism evidence="2 3">
    <name type="scientific">Pedobacter steynii</name>
    <dbReference type="NCBI Taxonomy" id="430522"/>
    <lineage>
        <taxon>Bacteria</taxon>
        <taxon>Pseudomonadati</taxon>
        <taxon>Bacteroidota</taxon>
        <taxon>Sphingobacteriia</taxon>
        <taxon>Sphingobacteriales</taxon>
        <taxon>Sphingobacteriaceae</taxon>
        <taxon>Pedobacter</taxon>
    </lineage>
</organism>
<protein>
    <recommendedName>
        <fullName evidence="4">Alpha-L-rhamnosidase six-hairpin glycosidase domain-containing protein</fullName>
    </recommendedName>
</protein>
<evidence type="ECO:0000313" key="2">
    <source>
        <dbReference type="EMBL" id="SDM64013.1"/>
    </source>
</evidence>
<accession>A0A1G9UVT0</accession>
<evidence type="ECO:0008006" key="4">
    <source>
        <dbReference type="Google" id="ProtNLM"/>
    </source>
</evidence>
<sequence>MTSLRRVFGTLVCCSWSFASLAQPPQEPVNKILANLNGSLKFSVKQFKGTDLISQQIFGRNSSLQTNTGTWNLQLKQTLVPGHPEAVDISASFKIEAGTAQSSAVDASFNFSQWNPDNYVLVPASVYNGNRYRVIGNGYNPDYPKDMYYNPSVPLSISNNPRLSIEKGMVSTVQLQTGNAATPAMCFFSEKEKKGFIVLTGQQTRLGNNGLTISENAGKDSCYFGISAPAVRKLAPGFGDFHKSGDLAPDWKTGDELTLRFRVYVFNAESIPALLTKFMEVRKDLSGPNHPRNLVPMSKMFEVVSTITRGRFVQVPAGSYYLPENNNDFQLGWVSGMMNTYPMLALNDEKERKQVAAELDFVVDKLQGKSGYFYGGITAGGEIRPEKMHPDFKPVQAMVRKNADALLWFMKHLMLLKTQGHGNIIKPAWETAAKKLAAAFVRTWKKSEEFGQYIAPETGEIAVYNSTAGAIVPAGLALAADYFRNKEFLNVAADATRFYYRRDVQKQGLTGGDCGDISQDANSESAFGFLESIMALYHYTGDTQWLKMAEVQAALCATWTISYDPVFPENSAIGKLGSPMAGAVWASIQNKHAAPGICTASGDYLFKLFRATGNIKYADLIRDIQHAQAEAVNMPGHITTDNLIGSSMERIQPSDAEGKGSIGNFINTRNSWTETNGILMAMELPGIYLRPESRKLYVFDHVEAKILENAKTWTILSLRNPTDYDASVSVMAETEKQAGNPLNYTAFVNWPKVKVKAGETIKVKINKAGVASLL</sequence>
<reference evidence="3" key="1">
    <citation type="submission" date="2016-10" db="EMBL/GenBank/DDBJ databases">
        <authorList>
            <person name="Varghese N."/>
            <person name="Submissions S."/>
        </authorList>
    </citation>
    <scope>NUCLEOTIDE SEQUENCE [LARGE SCALE GENOMIC DNA]</scope>
    <source>
        <strain evidence="3">DSM 19110</strain>
    </source>
</reference>
<dbReference type="EMBL" id="FNGY01000004">
    <property type="protein sequence ID" value="SDM64013.1"/>
    <property type="molecule type" value="Genomic_DNA"/>
</dbReference>
<proteinExistence type="predicted"/>
<keyword evidence="1" id="KW-0732">Signal</keyword>
<dbReference type="SUPFAM" id="SSF48208">
    <property type="entry name" value="Six-hairpin glycosidases"/>
    <property type="match status" value="1"/>
</dbReference>
<evidence type="ECO:0000313" key="3">
    <source>
        <dbReference type="Proteomes" id="UP000183200"/>
    </source>
</evidence>
<dbReference type="RefSeq" id="WP_074607583.1">
    <property type="nucleotide sequence ID" value="NZ_FNGY01000004.1"/>
</dbReference>
<dbReference type="Proteomes" id="UP000183200">
    <property type="component" value="Unassembled WGS sequence"/>
</dbReference>
<keyword evidence="3" id="KW-1185">Reference proteome</keyword>
<dbReference type="InterPro" id="IPR008928">
    <property type="entry name" value="6-hairpin_glycosidase_sf"/>
</dbReference>
<gene>
    <name evidence="2" type="ORF">SAMN05421820_104300</name>
</gene>
<dbReference type="AlphaFoldDB" id="A0A1G9UVT0"/>
<feature type="signal peptide" evidence="1">
    <location>
        <begin position="1"/>
        <end position="22"/>
    </location>
</feature>
<feature type="chain" id="PRO_5010328766" description="Alpha-L-rhamnosidase six-hairpin glycosidase domain-containing protein" evidence="1">
    <location>
        <begin position="23"/>
        <end position="774"/>
    </location>
</feature>